<dbReference type="InterPro" id="IPR029144">
    <property type="entry name" value="Thr_synth_N"/>
</dbReference>
<sequence>MNTLYKSTRGGEKNIQASLAIIKGLASDGGLFVPNEIPKLDKPIEDLINLEYKDLAYEIMKLYLTDFSEEELKYCIDNAYDDKFDTREIAPLVKKNKAYYLELFHGSTIAFKDMALSILPYLMKVSAKKQNIDKEIVILTATSGDTGKAALAGFADVEGIKIIVFYPKDGVSPIQKHQMVTQKGENTYVVGIEGNFDDAQNGVKEIFNNSDFVKLMDDNGYRFSSANSINIGRLIPQIVYYFYAYTNMLRNKDIKLGEEINVVVPTGNFGNILAAYYAKNMGLPINQLICASNDNKVLYDFMNTGVYNKNREFVLTISPSMDILISSNLERLLYKISGNSESIINNLMDSLASNGEYEISDDMKKGLKSFYGNYATTDETYATIKEVYDNSRYLIDSHTAVGSCVYKKYKNDTGDTRKTVIASTASPYKFTRSVMKAIDKSYEKYDDFELIEKMNELTGVEVPNAIKDIINAEVRHKRLCGKDKMKETVRDILGIS</sequence>
<dbReference type="GO" id="GO:0009088">
    <property type="term" value="P:threonine biosynthetic process"/>
    <property type="evidence" value="ECO:0007669"/>
    <property type="project" value="UniProtKB-UniRule"/>
</dbReference>
<feature type="domain" description="Tryptophan synthase beta chain-like PALP" evidence="6">
    <location>
        <begin position="101"/>
        <end position="420"/>
    </location>
</feature>
<feature type="domain" description="Threonine synthase N-terminal" evidence="7">
    <location>
        <begin position="5"/>
        <end position="80"/>
    </location>
</feature>
<dbReference type="AlphaFoldDB" id="A0A9W5YCQ5"/>
<dbReference type="InterPro" id="IPR036052">
    <property type="entry name" value="TrpB-like_PALP_sf"/>
</dbReference>
<dbReference type="EMBL" id="BRLB01000013">
    <property type="protein sequence ID" value="GKX31062.1"/>
    <property type="molecule type" value="Genomic_DNA"/>
</dbReference>
<accession>A0A9W5YCQ5</accession>
<feature type="modified residue" description="N6-(pyridoxal phosphate)lysine" evidence="5">
    <location>
        <position position="112"/>
    </location>
</feature>
<evidence type="ECO:0000313" key="8">
    <source>
        <dbReference type="EMBL" id="GKX31062.1"/>
    </source>
</evidence>
<dbReference type="CDD" id="cd01560">
    <property type="entry name" value="Thr-synth_2"/>
    <property type="match status" value="1"/>
</dbReference>
<comment type="similarity">
    <text evidence="2">Belongs to the threonine synthase family.</text>
</comment>
<dbReference type="EC" id="4.2.3.1" evidence="4"/>
<dbReference type="GO" id="GO:0004795">
    <property type="term" value="F:threonine synthase activity"/>
    <property type="evidence" value="ECO:0007669"/>
    <property type="project" value="UniProtKB-UniRule"/>
</dbReference>
<dbReference type="PANTHER" id="PTHR43515">
    <property type="entry name" value="THREONINE SYNTHASE-LIKE 1"/>
    <property type="match status" value="1"/>
</dbReference>
<proteinExistence type="inferred from homology"/>
<evidence type="ECO:0000256" key="2">
    <source>
        <dbReference type="ARBA" id="ARBA00005517"/>
    </source>
</evidence>
<keyword evidence="9" id="KW-1185">Reference proteome</keyword>
<organism evidence="8 9">
    <name type="scientific">Vallitalea longa</name>
    <dbReference type="NCBI Taxonomy" id="2936439"/>
    <lineage>
        <taxon>Bacteria</taxon>
        <taxon>Bacillati</taxon>
        <taxon>Bacillota</taxon>
        <taxon>Clostridia</taxon>
        <taxon>Lachnospirales</taxon>
        <taxon>Vallitaleaceae</taxon>
        <taxon>Vallitalea</taxon>
    </lineage>
</organism>
<evidence type="ECO:0000256" key="1">
    <source>
        <dbReference type="ARBA" id="ARBA00001933"/>
    </source>
</evidence>
<dbReference type="SUPFAM" id="SSF53686">
    <property type="entry name" value="Tryptophan synthase beta subunit-like PLP-dependent enzymes"/>
    <property type="match status" value="1"/>
</dbReference>
<dbReference type="InterPro" id="IPR037158">
    <property type="entry name" value="Thr_synth_N_sf"/>
</dbReference>
<name>A0A9W5YCQ5_9FIRM</name>
<dbReference type="PANTHER" id="PTHR43515:SF1">
    <property type="entry name" value="THREONINE SYNTHASE-LIKE 1"/>
    <property type="match status" value="1"/>
</dbReference>
<dbReference type="GO" id="GO:0005737">
    <property type="term" value="C:cytoplasm"/>
    <property type="evidence" value="ECO:0007669"/>
    <property type="project" value="TreeGrafter"/>
</dbReference>
<gene>
    <name evidence="8" type="primary">thrC</name>
    <name evidence="8" type="ORF">SH1V18_35420</name>
</gene>
<dbReference type="RefSeq" id="WP_281817729.1">
    <property type="nucleotide sequence ID" value="NZ_BRLB01000013.1"/>
</dbReference>
<dbReference type="InterPro" id="IPR004450">
    <property type="entry name" value="Thr_synthase-like"/>
</dbReference>
<evidence type="ECO:0000256" key="3">
    <source>
        <dbReference type="ARBA" id="ARBA00022898"/>
    </source>
</evidence>
<reference evidence="8" key="1">
    <citation type="submission" date="2022-06" db="EMBL/GenBank/DDBJ databases">
        <title>Vallitalea longa sp. nov., an anaerobic bacterium isolated from marine sediment.</title>
        <authorList>
            <person name="Hirano S."/>
            <person name="Terahara T."/>
            <person name="Mori K."/>
            <person name="Hamada M."/>
            <person name="Matsumoto R."/>
            <person name="Kobayashi T."/>
        </authorList>
    </citation>
    <scope>NUCLEOTIDE SEQUENCE</scope>
    <source>
        <strain evidence="8">SH18-1</strain>
    </source>
</reference>
<dbReference type="Pfam" id="PF00291">
    <property type="entry name" value="PALP"/>
    <property type="match status" value="1"/>
</dbReference>
<dbReference type="NCBIfam" id="TIGR00260">
    <property type="entry name" value="thrC"/>
    <property type="match status" value="1"/>
</dbReference>
<comment type="cofactor">
    <cofactor evidence="1 5">
        <name>pyridoxal 5'-phosphate</name>
        <dbReference type="ChEBI" id="CHEBI:597326"/>
    </cofactor>
</comment>
<comment type="caution">
    <text evidence="8">The sequence shown here is derived from an EMBL/GenBank/DDBJ whole genome shotgun (WGS) entry which is preliminary data.</text>
</comment>
<keyword evidence="3 5" id="KW-0663">Pyridoxal phosphate</keyword>
<evidence type="ECO:0000313" key="9">
    <source>
        <dbReference type="Proteomes" id="UP001144256"/>
    </source>
</evidence>
<protein>
    <recommendedName>
        <fullName evidence="4">Threonine synthase</fullName>
        <ecNumber evidence="4">4.2.3.1</ecNumber>
    </recommendedName>
</protein>
<dbReference type="InterPro" id="IPR001926">
    <property type="entry name" value="TrpB-like_PALP"/>
</dbReference>
<evidence type="ECO:0000259" key="6">
    <source>
        <dbReference type="Pfam" id="PF00291"/>
    </source>
</evidence>
<dbReference type="Gene3D" id="3.90.1380.10">
    <property type="entry name" value="Threonine synthase, N-terminal domain"/>
    <property type="match status" value="1"/>
</dbReference>
<dbReference type="Proteomes" id="UP001144256">
    <property type="component" value="Unassembled WGS sequence"/>
</dbReference>
<evidence type="ECO:0000256" key="5">
    <source>
        <dbReference type="PIRSR" id="PIRSR604450-51"/>
    </source>
</evidence>
<evidence type="ECO:0000256" key="4">
    <source>
        <dbReference type="NCBIfam" id="TIGR00260"/>
    </source>
</evidence>
<dbReference type="Pfam" id="PF14821">
    <property type="entry name" value="Thr_synth_N"/>
    <property type="match status" value="1"/>
</dbReference>
<evidence type="ECO:0000259" key="7">
    <source>
        <dbReference type="Pfam" id="PF14821"/>
    </source>
</evidence>
<dbReference type="Gene3D" id="3.40.50.1100">
    <property type="match status" value="2"/>
</dbReference>